<sequence>MDHSRISLRPFKASDADDFLKWGGDDRVTRYLRWNSITSKEEALAYIEKVAIPHPWRQSICVDDCSIGYVSVKPESGDYRCKAHVSYALAAEYWGQGIVAEALRRAIPIVFKKFPEVKRLEALVEEENKGSQRVLHKVGFVMGGVLRKYAFCKGDIKDFLIFSFLATAHD</sequence>
<dbReference type="Gramene" id="XM_028368504.1">
    <property type="protein sequence ID" value="XP_028224305.1"/>
    <property type="gene ID" value="LOC114405970"/>
</dbReference>
<dbReference type="AlphaFoldDB" id="A0A0B2RAA5"/>
<name>A0A0B2RAA5_GLYSO</name>
<keyword evidence="2" id="KW-0808">Transferase</keyword>
<dbReference type="Proteomes" id="UP000289340">
    <property type="component" value="Chromosome 1"/>
</dbReference>
<dbReference type="InterPro" id="IPR000182">
    <property type="entry name" value="GNAT_dom"/>
</dbReference>
<dbReference type="Gene3D" id="3.40.630.30">
    <property type="match status" value="1"/>
</dbReference>
<dbReference type="EMBL" id="QZWG01000001">
    <property type="protein sequence ID" value="RZC31588.1"/>
    <property type="molecule type" value="Genomic_DNA"/>
</dbReference>
<evidence type="ECO:0000313" key="4">
    <source>
        <dbReference type="Proteomes" id="UP000289340"/>
    </source>
</evidence>
<dbReference type="EMBL" id="KN651768">
    <property type="protein sequence ID" value="KHN30485.1"/>
    <property type="molecule type" value="Genomic_DNA"/>
</dbReference>
<reference evidence="3 4" key="2">
    <citation type="submission" date="2018-09" db="EMBL/GenBank/DDBJ databases">
        <title>A high-quality reference genome of wild soybean provides a powerful tool to mine soybean genomes.</title>
        <authorList>
            <person name="Xie M."/>
            <person name="Chung C.Y.L."/>
            <person name="Li M.-W."/>
            <person name="Wong F.-L."/>
            <person name="Chan T.-F."/>
            <person name="Lam H.-M."/>
        </authorList>
    </citation>
    <scope>NUCLEOTIDE SEQUENCE [LARGE SCALE GENOMIC DNA]</scope>
    <source>
        <strain evidence="4">cv. W05</strain>
        <tissue evidence="3">Hypocotyl of etiolated seedlings</tissue>
    </source>
</reference>
<evidence type="ECO:0000259" key="1">
    <source>
        <dbReference type="PROSITE" id="PS51186"/>
    </source>
</evidence>
<dbReference type="PROSITE" id="PS51186">
    <property type="entry name" value="GNAT"/>
    <property type="match status" value="1"/>
</dbReference>
<dbReference type="Proteomes" id="UP000053555">
    <property type="component" value="Unassembled WGS sequence"/>
</dbReference>
<organism evidence="2">
    <name type="scientific">Glycine soja</name>
    <name type="common">Wild soybean</name>
    <dbReference type="NCBI Taxonomy" id="3848"/>
    <lineage>
        <taxon>Eukaryota</taxon>
        <taxon>Viridiplantae</taxon>
        <taxon>Streptophyta</taxon>
        <taxon>Embryophyta</taxon>
        <taxon>Tracheophyta</taxon>
        <taxon>Spermatophyta</taxon>
        <taxon>Magnoliopsida</taxon>
        <taxon>eudicotyledons</taxon>
        <taxon>Gunneridae</taxon>
        <taxon>Pentapetalae</taxon>
        <taxon>rosids</taxon>
        <taxon>fabids</taxon>
        <taxon>Fabales</taxon>
        <taxon>Fabaceae</taxon>
        <taxon>Papilionoideae</taxon>
        <taxon>50 kb inversion clade</taxon>
        <taxon>NPAAA clade</taxon>
        <taxon>indigoferoid/millettioid clade</taxon>
        <taxon>Phaseoleae</taxon>
        <taxon>Glycine</taxon>
        <taxon>Glycine subgen. Soja</taxon>
    </lineage>
</organism>
<reference evidence="2" key="1">
    <citation type="submission" date="2014-07" db="EMBL/GenBank/DDBJ databases">
        <title>Identification of a novel salt tolerance gene in wild soybean by whole-genome sequencing.</title>
        <authorList>
            <person name="Lam H.-M."/>
            <person name="Qi X."/>
            <person name="Li M.-W."/>
            <person name="Liu X."/>
            <person name="Xie M."/>
            <person name="Ni M."/>
            <person name="Xu X."/>
        </authorList>
    </citation>
    <scope>NUCLEOTIDE SEQUENCE [LARGE SCALE GENOMIC DNA]</scope>
    <source>
        <tissue evidence="2">Root</tissue>
    </source>
</reference>
<feature type="domain" description="N-acetyltransferase" evidence="1">
    <location>
        <begin position="6"/>
        <end position="167"/>
    </location>
</feature>
<accession>A0A0B2RAA5</accession>
<dbReference type="PANTHER" id="PTHR46067">
    <property type="entry name" value="ACYL-COA N-ACYLTRANSFERASES (NAT) SUPERFAMILY PROTEIN"/>
    <property type="match status" value="1"/>
</dbReference>
<dbReference type="SUPFAM" id="SSF55729">
    <property type="entry name" value="Acyl-CoA N-acyltransferases (Nat)"/>
    <property type="match status" value="1"/>
</dbReference>
<dbReference type="GO" id="GO:0016747">
    <property type="term" value="F:acyltransferase activity, transferring groups other than amino-acyl groups"/>
    <property type="evidence" value="ECO:0007669"/>
    <property type="project" value="InterPro"/>
</dbReference>
<dbReference type="EC" id="2.3.1.128" evidence="2"/>
<keyword evidence="2" id="KW-0012">Acyltransferase</keyword>
<dbReference type="InterPro" id="IPR016181">
    <property type="entry name" value="Acyl_CoA_acyltransferase"/>
</dbReference>
<gene>
    <name evidence="3" type="ORF">D0Y65_002445</name>
    <name evidence="2" type="ORF">glysoja_033223</name>
</gene>
<dbReference type="Pfam" id="PF13302">
    <property type="entry name" value="Acetyltransf_3"/>
    <property type="match status" value="1"/>
</dbReference>
<dbReference type="PANTHER" id="PTHR46067:SF18">
    <property type="entry name" value="ACYL-COA N-ACYLTRANSFERASES (NAT) SUPERFAMILY PROTEIN"/>
    <property type="match status" value="1"/>
</dbReference>
<evidence type="ECO:0000313" key="3">
    <source>
        <dbReference type="EMBL" id="RZC31588.1"/>
    </source>
</evidence>
<protein>
    <submittedName>
        <fullName evidence="2">Putative N-acetyltransferase p20</fullName>
        <ecNumber evidence="2">2.3.1.128</ecNumber>
    </submittedName>
</protein>
<proteinExistence type="predicted"/>
<evidence type="ECO:0000313" key="2">
    <source>
        <dbReference type="EMBL" id="KHN30485.1"/>
    </source>
</evidence>
<keyword evidence="4" id="KW-1185">Reference proteome</keyword>